<dbReference type="EMBL" id="FOLL01000014">
    <property type="protein sequence ID" value="SFC54406.1"/>
    <property type="molecule type" value="Genomic_DNA"/>
</dbReference>
<evidence type="ECO:0000256" key="1">
    <source>
        <dbReference type="ARBA" id="ARBA00004496"/>
    </source>
</evidence>
<evidence type="ECO:0000256" key="2">
    <source>
        <dbReference type="ARBA" id="ARBA00004752"/>
    </source>
</evidence>
<keyword evidence="4 12" id="KW-0132">Cell division</keyword>
<evidence type="ECO:0000256" key="12">
    <source>
        <dbReference type="HAMAP-Rule" id="MF_00111"/>
    </source>
</evidence>
<protein>
    <recommendedName>
        <fullName evidence="12">UDP-N-acetylglucosamine 1-carboxyvinyltransferase</fullName>
        <ecNumber evidence="12">2.5.1.7</ecNumber>
    </recommendedName>
    <alternativeName>
        <fullName evidence="12">Enoylpyruvate transferase</fullName>
    </alternativeName>
    <alternativeName>
        <fullName evidence="12">UDP-N-acetylglucosamine enolpyruvyl transferase</fullName>
        <shortName evidence="12">EPT</shortName>
    </alternativeName>
</protein>
<dbReference type="STRING" id="623281.SAMN05421747_11425"/>
<dbReference type="SUPFAM" id="SSF55205">
    <property type="entry name" value="EPT/RTPC-like"/>
    <property type="match status" value="1"/>
</dbReference>
<dbReference type="Gene3D" id="3.65.10.10">
    <property type="entry name" value="Enolpyruvate transferase domain"/>
    <property type="match status" value="2"/>
</dbReference>
<evidence type="ECO:0000256" key="10">
    <source>
        <dbReference type="ARBA" id="ARBA00038367"/>
    </source>
</evidence>
<evidence type="ECO:0000256" key="4">
    <source>
        <dbReference type="ARBA" id="ARBA00022618"/>
    </source>
</evidence>
<dbReference type="Proteomes" id="UP000199577">
    <property type="component" value="Unassembled WGS sequence"/>
</dbReference>
<evidence type="ECO:0000313" key="15">
    <source>
        <dbReference type="Proteomes" id="UP000199577"/>
    </source>
</evidence>
<organism evidence="14 15">
    <name type="scientific">Parapedobacter composti</name>
    <dbReference type="NCBI Taxonomy" id="623281"/>
    <lineage>
        <taxon>Bacteria</taxon>
        <taxon>Pseudomonadati</taxon>
        <taxon>Bacteroidota</taxon>
        <taxon>Sphingobacteriia</taxon>
        <taxon>Sphingobacteriales</taxon>
        <taxon>Sphingobacteriaceae</taxon>
        <taxon>Parapedobacter</taxon>
    </lineage>
</organism>
<dbReference type="GO" id="GO:0051301">
    <property type="term" value="P:cell division"/>
    <property type="evidence" value="ECO:0007669"/>
    <property type="project" value="UniProtKB-KW"/>
</dbReference>
<dbReference type="HAMAP" id="MF_00111">
    <property type="entry name" value="MurA"/>
    <property type="match status" value="1"/>
</dbReference>
<feature type="binding site" evidence="12">
    <location>
        <position position="97"/>
    </location>
    <ligand>
        <name>UDP-N-acetyl-alpha-D-glucosamine</name>
        <dbReference type="ChEBI" id="CHEBI:57705"/>
    </ligand>
</feature>
<reference evidence="14 15" key="1">
    <citation type="submission" date="2016-10" db="EMBL/GenBank/DDBJ databases">
        <authorList>
            <person name="de Groot N.N."/>
        </authorList>
    </citation>
    <scope>NUCLEOTIDE SEQUENCE [LARGE SCALE GENOMIC DNA]</scope>
    <source>
        <strain evidence="14 15">DSM 22900</strain>
    </source>
</reference>
<dbReference type="GO" id="GO:0005737">
    <property type="term" value="C:cytoplasm"/>
    <property type="evidence" value="ECO:0007669"/>
    <property type="project" value="UniProtKB-SubCell"/>
</dbReference>
<evidence type="ECO:0000313" key="14">
    <source>
        <dbReference type="EMBL" id="SFC54406.1"/>
    </source>
</evidence>
<evidence type="ECO:0000256" key="11">
    <source>
        <dbReference type="ARBA" id="ARBA00047527"/>
    </source>
</evidence>
<keyword evidence="3 12" id="KW-0963">Cytoplasm</keyword>
<feature type="active site" description="Proton donor" evidence="12">
    <location>
        <position position="121"/>
    </location>
</feature>
<dbReference type="GO" id="GO:0008760">
    <property type="term" value="F:UDP-N-acetylglucosamine 1-carboxyvinyltransferase activity"/>
    <property type="evidence" value="ECO:0007669"/>
    <property type="project" value="UniProtKB-UniRule"/>
</dbReference>
<dbReference type="CDD" id="cd01555">
    <property type="entry name" value="UdpNAET"/>
    <property type="match status" value="1"/>
</dbReference>
<proteinExistence type="inferred from homology"/>
<dbReference type="InterPro" id="IPR050068">
    <property type="entry name" value="MurA_subfamily"/>
</dbReference>
<keyword evidence="6 12" id="KW-0133">Cell shape</keyword>
<feature type="binding site" evidence="12">
    <location>
        <position position="341"/>
    </location>
    <ligand>
        <name>UDP-N-acetyl-alpha-D-glucosamine</name>
        <dbReference type="ChEBI" id="CHEBI:57705"/>
    </ligand>
</feature>
<comment type="caution">
    <text evidence="12">Lacks conserved residue(s) required for the propagation of feature annotation.</text>
</comment>
<dbReference type="RefSeq" id="WP_090974240.1">
    <property type="nucleotide sequence ID" value="NZ_FOLL01000014.1"/>
</dbReference>
<comment type="catalytic activity">
    <reaction evidence="11 12">
        <text>phosphoenolpyruvate + UDP-N-acetyl-alpha-D-glucosamine = UDP-N-acetyl-3-O-(1-carboxyvinyl)-alpha-D-glucosamine + phosphate</text>
        <dbReference type="Rhea" id="RHEA:18681"/>
        <dbReference type="ChEBI" id="CHEBI:43474"/>
        <dbReference type="ChEBI" id="CHEBI:57705"/>
        <dbReference type="ChEBI" id="CHEBI:58702"/>
        <dbReference type="ChEBI" id="CHEBI:68483"/>
        <dbReference type="EC" id="2.5.1.7"/>
    </reaction>
</comment>
<evidence type="ECO:0000256" key="5">
    <source>
        <dbReference type="ARBA" id="ARBA00022679"/>
    </source>
</evidence>
<comment type="subcellular location">
    <subcellularLocation>
        <location evidence="1 12">Cytoplasm</location>
    </subcellularLocation>
</comment>
<dbReference type="AlphaFoldDB" id="A0A1I1K0Y0"/>
<keyword evidence="5 12" id="KW-0808">Transferase</keyword>
<dbReference type="GO" id="GO:0071555">
    <property type="term" value="P:cell wall organization"/>
    <property type="evidence" value="ECO:0007669"/>
    <property type="project" value="UniProtKB-KW"/>
</dbReference>
<sequence length="443" mass="48274">MTAFEIYGGKPLKGEIIPQGAKNEALQILSAVLLTEEEVTVSNVPDIKDVNKLIELLGDLGVQVTRKSKDTYVFRAKDINLDYFKSPEFKTKGSGLRGSIMIVGPLLARFGRAAIPKPGGDKIGRRRLDTHFLGFEKLGARFHYDPDTHFFNVDATDLKGTYILLDEASVTGTANVVMAAVLAKGTTTIYNAACEPYLQQLCRMLNRMGAKISGIGSNLLTIEGVGQLGGTEHRMLPDMIEIGSFMGLAAMTESEITIKDVHFHELGIIPTVFSKLGIQFELRGDDIYIPSQSSYEIDTFIDGSILTIADAPWPGFTPDLLSIVLVVATQAKGNVLIHQKMFESRLFFVDKLIDMGAQIILCDPHRATVIGLNKAFKLRGIEMTSPDIRAGVSLLIAALSAQGKSVIHNIAQIERGYQDIGQRLQALGASIKRIDANPQSLAL</sequence>
<keyword evidence="7 12" id="KW-0573">Peptidoglycan synthesis</keyword>
<evidence type="ECO:0000259" key="13">
    <source>
        <dbReference type="Pfam" id="PF00275"/>
    </source>
</evidence>
<dbReference type="EC" id="2.5.1.7" evidence="12"/>
<comment type="similarity">
    <text evidence="10 12">Belongs to the EPSP synthase family. MurA subfamily.</text>
</comment>
<evidence type="ECO:0000256" key="6">
    <source>
        <dbReference type="ARBA" id="ARBA00022960"/>
    </source>
</evidence>
<accession>A0A1I1K0Y0</accession>
<feature type="binding site" evidence="12">
    <location>
        <begin position="22"/>
        <end position="23"/>
    </location>
    <ligand>
        <name>phosphoenolpyruvate</name>
        <dbReference type="ChEBI" id="CHEBI:58702"/>
    </ligand>
</feature>
<keyword evidence="15" id="KW-1185">Reference proteome</keyword>
<dbReference type="PANTHER" id="PTHR43783:SF1">
    <property type="entry name" value="UDP-N-ACETYLGLUCOSAMINE 1-CARBOXYVINYLTRANSFERASE"/>
    <property type="match status" value="1"/>
</dbReference>
<dbReference type="InterPro" id="IPR001986">
    <property type="entry name" value="Enolpyruvate_Tfrase_dom"/>
</dbReference>
<evidence type="ECO:0000256" key="8">
    <source>
        <dbReference type="ARBA" id="ARBA00023306"/>
    </source>
</evidence>
<dbReference type="InterPro" id="IPR036968">
    <property type="entry name" value="Enolpyruvate_Tfrase_sf"/>
</dbReference>
<keyword evidence="8 12" id="KW-0131">Cell cycle</keyword>
<feature type="binding site" evidence="12">
    <location>
        <position position="319"/>
    </location>
    <ligand>
        <name>UDP-N-acetyl-alpha-D-glucosamine</name>
        <dbReference type="ChEBI" id="CHEBI:57705"/>
    </ligand>
</feature>
<dbReference type="InterPro" id="IPR005750">
    <property type="entry name" value="UDP_GlcNAc_COvinyl_MurA"/>
</dbReference>
<dbReference type="Pfam" id="PF00275">
    <property type="entry name" value="EPSP_synthase"/>
    <property type="match status" value="1"/>
</dbReference>
<feature type="domain" description="Enolpyruvate transferase" evidence="13">
    <location>
        <begin position="7"/>
        <end position="423"/>
    </location>
</feature>
<dbReference type="InterPro" id="IPR013792">
    <property type="entry name" value="RNA3'P_cycl/enolpyr_Trfase_a/b"/>
</dbReference>
<gene>
    <name evidence="12" type="primary">murA</name>
    <name evidence="14" type="ORF">SAMN05421747_11425</name>
</gene>
<dbReference type="UniPathway" id="UPA00219"/>
<dbReference type="OrthoDB" id="9803760at2"/>
<evidence type="ECO:0000256" key="9">
    <source>
        <dbReference type="ARBA" id="ARBA00023316"/>
    </source>
</evidence>
<dbReference type="GO" id="GO:0019277">
    <property type="term" value="P:UDP-N-acetylgalactosamine biosynthetic process"/>
    <property type="evidence" value="ECO:0007669"/>
    <property type="project" value="InterPro"/>
</dbReference>
<name>A0A1I1K0Y0_9SPHI</name>
<dbReference type="GO" id="GO:0008360">
    <property type="term" value="P:regulation of cell shape"/>
    <property type="evidence" value="ECO:0007669"/>
    <property type="project" value="UniProtKB-KW"/>
</dbReference>
<comment type="pathway">
    <text evidence="2 12">Cell wall biogenesis; peptidoglycan biosynthesis.</text>
</comment>
<dbReference type="NCBIfam" id="NF006873">
    <property type="entry name" value="PRK09369.1"/>
    <property type="match status" value="1"/>
</dbReference>
<evidence type="ECO:0000256" key="7">
    <source>
        <dbReference type="ARBA" id="ARBA00022984"/>
    </source>
</evidence>
<evidence type="ECO:0000256" key="3">
    <source>
        <dbReference type="ARBA" id="ARBA00022490"/>
    </source>
</evidence>
<dbReference type="NCBIfam" id="TIGR01072">
    <property type="entry name" value="murA"/>
    <property type="match status" value="1"/>
</dbReference>
<comment type="function">
    <text evidence="12">Cell wall formation. Adds enolpyruvyl to UDP-N-acetylglucosamine.</text>
</comment>
<dbReference type="GO" id="GO:0009252">
    <property type="term" value="P:peptidoglycan biosynthetic process"/>
    <property type="evidence" value="ECO:0007669"/>
    <property type="project" value="UniProtKB-UniRule"/>
</dbReference>
<dbReference type="PANTHER" id="PTHR43783">
    <property type="entry name" value="UDP-N-ACETYLGLUCOSAMINE 1-CARBOXYVINYLTRANSFERASE"/>
    <property type="match status" value="1"/>
</dbReference>
<keyword evidence="9 12" id="KW-0961">Cell wall biogenesis/degradation</keyword>